<dbReference type="Proteomes" id="UP001155241">
    <property type="component" value="Unassembled WGS sequence"/>
</dbReference>
<keyword evidence="1" id="KW-0812">Transmembrane</keyword>
<proteinExistence type="predicted"/>
<protein>
    <submittedName>
        <fullName evidence="2">Uncharacterized protein</fullName>
    </submittedName>
</protein>
<accession>A0A9X2FBK8</accession>
<dbReference type="AlphaFoldDB" id="A0A9X2FBK8"/>
<dbReference type="RefSeq" id="WP_252854006.1">
    <property type="nucleotide sequence ID" value="NZ_JAMXLR010000062.1"/>
</dbReference>
<comment type="caution">
    <text evidence="2">The sequence shown here is derived from an EMBL/GenBank/DDBJ whole genome shotgun (WGS) entry which is preliminary data.</text>
</comment>
<dbReference type="EMBL" id="JAMXLR010000062">
    <property type="protein sequence ID" value="MCO6045890.1"/>
    <property type="molecule type" value="Genomic_DNA"/>
</dbReference>
<gene>
    <name evidence="2" type="ORF">NG895_18475</name>
</gene>
<evidence type="ECO:0000313" key="3">
    <source>
        <dbReference type="Proteomes" id="UP001155241"/>
    </source>
</evidence>
<sequence length="221" mass="24759">MQSEQPRGLVWWLRSHPRVWATVIPLVTLVLAALATSQFVPPTLPRNLRNAFEAADHQANSRHLYAAESVAVKADLRRLAAAAQEKSIDYQQCEAAIRQVRIVMMEVAISRGLAQSYFTTSSISDEEKVAGGNVLRRYARAVCEEKVDEETTLEIDRRVTRLDGEGNRHFRETFPDEELRDLLAAMDAVAEEAGIPETVAPIDVKQRVRQIVDQTLANPVD</sequence>
<evidence type="ECO:0000256" key="1">
    <source>
        <dbReference type="SAM" id="Phobius"/>
    </source>
</evidence>
<feature type="transmembrane region" description="Helical" evidence="1">
    <location>
        <begin position="20"/>
        <end position="40"/>
    </location>
</feature>
<name>A0A9X2FBK8_9BACT</name>
<keyword evidence="1" id="KW-0472">Membrane</keyword>
<reference evidence="2" key="1">
    <citation type="submission" date="2022-06" db="EMBL/GenBank/DDBJ databases">
        <title>Aeoliella straminimaris, a novel planctomycete from sediments.</title>
        <authorList>
            <person name="Vitorino I.R."/>
            <person name="Lage O.M."/>
        </authorList>
    </citation>
    <scope>NUCLEOTIDE SEQUENCE</scope>
    <source>
        <strain evidence="2">ICT_H6.2</strain>
    </source>
</reference>
<keyword evidence="3" id="KW-1185">Reference proteome</keyword>
<keyword evidence="1" id="KW-1133">Transmembrane helix</keyword>
<organism evidence="2 3">
    <name type="scientific">Aeoliella straminimaris</name>
    <dbReference type="NCBI Taxonomy" id="2954799"/>
    <lineage>
        <taxon>Bacteria</taxon>
        <taxon>Pseudomonadati</taxon>
        <taxon>Planctomycetota</taxon>
        <taxon>Planctomycetia</taxon>
        <taxon>Pirellulales</taxon>
        <taxon>Lacipirellulaceae</taxon>
        <taxon>Aeoliella</taxon>
    </lineage>
</organism>
<evidence type="ECO:0000313" key="2">
    <source>
        <dbReference type="EMBL" id="MCO6045890.1"/>
    </source>
</evidence>